<dbReference type="InterPro" id="IPR001764">
    <property type="entry name" value="Glyco_hydro_3_N"/>
</dbReference>
<dbReference type="Proteomes" id="UP000003639">
    <property type="component" value="Unassembled WGS sequence"/>
</dbReference>
<dbReference type="RefSeq" id="WP_006574104.1">
    <property type="nucleotide sequence ID" value="NZ_AAXG02000032.1"/>
</dbReference>
<reference evidence="4 5" key="1">
    <citation type="submission" date="2007-04" db="EMBL/GenBank/DDBJ databases">
        <authorList>
            <person name="Fulton L."/>
            <person name="Clifton S."/>
            <person name="Fulton B."/>
            <person name="Xu J."/>
            <person name="Minx P."/>
            <person name="Pepin K.H."/>
            <person name="Johnson M."/>
            <person name="Thiruvilangam P."/>
            <person name="Bhonagiri V."/>
            <person name="Nash W.E."/>
            <person name="Mardis E.R."/>
            <person name="Wilson R.K."/>
        </authorList>
    </citation>
    <scope>NUCLEOTIDE SEQUENCE [LARGE SCALE GENOMIC DNA]</scope>
    <source>
        <strain evidence="4 5">ATCC 29799</strain>
    </source>
</reference>
<accession>A6NZE9</accession>
<evidence type="ECO:0000313" key="4">
    <source>
        <dbReference type="EMBL" id="EDM98798.1"/>
    </source>
</evidence>
<keyword evidence="2 4" id="KW-0378">Hydrolase</keyword>
<keyword evidence="5" id="KW-1185">Reference proteome</keyword>
<dbReference type="Gene3D" id="2.60.40.10">
    <property type="entry name" value="Immunoglobulins"/>
    <property type="match status" value="1"/>
</dbReference>
<reference evidence="4 5" key="2">
    <citation type="submission" date="2007-06" db="EMBL/GenBank/DDBJ databases">
        <title>Draft genome sequence of Pseudoflavonifractor capillosus ATCC 29799.</title>
        <authorList>
            <person name="Sudarsanam P."/>
            <person name="Ley R."/>
            <person name="Guruge J."/>
            <person name="Turnbaugh P.J."/>
            <person name="Mahowald M."/>
            <person name="Liep D."/>
            <person name="Gordon J."/>
        </authorList>
    </citation>
    <scope>NUCLEOTIDE SEQUENCE [LARGE SCALE GENOMIC DNA]</scope>
    <source>
        <strain evidence="4 5">ATCC 29799</strain>
    </source>
</reference>
<dbReference type="InterPro" id="IPR013783">
    <property type="entry name" value="Ig-like_fold"/>
</dbReference>
<dbReference type="PANTHER" id="PTHR42715">
    <property type="entry name" value="BETA-GLUCOSIDASE"/>
    <property type="match status" value="1"/>
</dbReference>
<comment type="caution">
    <text evidence="4">The sequence shown here is derived from an EMBL/GenBank/DDBJ whole genome shotgun (WGS) entry which is preliminary data.</text>
</comment>
<dbReference type="InterPro" id="IPR036962">
    <property type="entry name" value="Glyco_hydro_3_N_sf"/>
</dbReference>
<dbReference type="Gene3D" id="3.40.50.1700">
    <property type="entry name" value="Glycoside hydrolase family 3 C-terminal domain"/>
    <property type="match status" value="1"/>
</dbReference>
<proteinExistence type="inferred from homology"/>
<dbReference type="PRINTS" id="PR00133">
    <property type="entry name" value="GLHYDRLASE3"/>
</dbReference>
<dbReference type="InterPro" id="IPR050288">
    <property type="entry name" value="Cellulose_deg_GH3"/>
</dbReference>
<dbReference type="AlphaFoldDB" id="A6NZE9"/>
<dbReference type="SMART" id="SM01217">
    <property type="entry name" value="Fn3_like"/>
    <property type="match status" value="1"/>
</dbReference>
<protein>
    <submittedName>
        <fullName evidence="4">Glycosyl hydrolase family 3 N-terminal domain protein</fullName>
    </submittedName>
</protein>
<dbReference type="InterPro" id="IPR036881">
    <property type="entry name" value="Glyco_hydro_3_C_sf"/>
</dbReference>
<evidence type="ECO:0000313" key="5">
    <source>
        <dbReference type="Proteomes" id="UP000003639"/>
    </source>
</evidence>
<dbReference type="Gene3D" id="3.20.20.300">
    <property type="entry name" value="Glycoside hydrolase, family 3, N-terminal domain"/>
    <property type="match status" value="1"/>
</dbReference>
<dbReference type="GO" id="GO:0004553">
    <property type="term" value="F:hydrolase activity, hydrolyzing O-glycosyl compounds"/>
    <property type="evidence" value="ECO:0007669"/>
    <property type="project" value="InterPro"/>
</dbReference>
<gene>
    <name evidence="4" type="ORF">BACCAP_03600</name>
</gene>
<dbReference type="CAZy" id="GH3">
    <property type="family name" value="Glycoside Hydrolase Family 3"/>
</dbReference>
<dbReference type="GO" id="GO:0005975">
    <property type="term" value="P:carbohydrate metabolic process"/>
    <property type="evidence" value="ECO:0007669"/>
    <property type="project" value="InterPro"/>
</dbReference>
<dbReference type="SUPFAM" id="SSF51445">
    <property type="entry name" value="(Trans)glycosidases"/>
    <property type="match status" value="1"/>
</dbReference>
<feature type="domain" description="Fibronectin type III-like" evidence="3">
    <location>
        <begin position="432"/>
        <end position="505"/>
    </location>
</feature>
<evidence type="ECO:0000256" key="2">
    <source>
        <dbReference type="ARBA" id="ARBA00022801"/>
    </source>
</evidence>
<dbReference type="eggNOG" id="COG1472">
    <property type="taxonomic scope" value="Bacteria"/>
</dbReference>
<dbReference type="STRING" id="411467.BACCAP_03600"/>
<dbReference type="Pfam" id="PF01915">
    <property type="entry name" value="Glyco_hydro_3_C"/>
    <property type="match status" value="1"/>
</dbReference>
<dbReference type="Pfam" id="PF00933">
    <property type="entry name" value="Glyco_hydro_3"/>
    <property type="match status" value="1"/>
</dbReference>
<dbReference type="EMBL" id="AAXG02000032">
    <property type="protein sequence ID" value="EDM98798.1"/>
    <property type="molecule type" value="Genomic_DNA"/>
</dbReference>
<dbReference type="PANTHER" id="PTHR42715:SF10">
    <property type="entry name" value="BETA-GLUCOSIDASE"/>
    <property type="match status" value="1"/>
</dbReference>
<evidence type="ECO:0000256" key="1">
    <source>
        <dbReference type="ARBA" id="ARBA00005336"/>
    </source>
</evidence>
<evidence type="ECO:0000259" key="3">
    <source>
        <dbReference type="SMART" id="SM01217"/>
    </source>
</evidence>
<dbReference type="OrthoDB" id="98455at2"/>
<dbReference type="InterPro" id="IPR026891">
    <property type="entry name" value="Fn3-like"/>
</dbReference>
<sequence length="921" mass="100724">MENAQPKKKMSRGKKAGIIVGAILALLIAAVLVYGFVLTRTGYWLIAKFTPDTPEQQLSYTSASDTVRQIAEEGFVLMQNNDGLLPLASTAENPGKINLFGIRSIQMVYNGGGSAASDVTKCTRLEEALEGQNFALNPDLLNVYYNFFNTGEISLEPGKEPANGGASEFITTPDSITIPELPVSAFTDTSLYEDGKTLMEHAKEYSDVAVVVLSRSAGEHADLDVRDLQLTDEEIALLDTVTGTFDDVVLILNCANTMELGFIRDYPQIKSVLWVGFPGETGNLATASILSGAVNPSGRTADTWVTDNLSAPAANNFRELQSDGTWAANSFHYTNVSDNPDVSEILKALGEDVTVRDFFNHYAEGIYVGYKYYETRHDTDPSYDYDAEVVYPFGHGLSYTTFDKKIMAMNVEDGVVTVRVEVTNTGDVAGKDVLELYFNPPYTGAIEKSTVNLVAFKKTNLIEPGATEHYSIEFALEDMASYDYKVNKSYVLEAGDYVISLRDDAHTVVDEETWTLSNDIIYNDEHDGKRPSDQQTAVNQFDSALGQDDYLTRVWDESGRAFTGPLEEDYTADQSVIDALTWTNPTDAELGLTEADMPATGVKLDTTLMLSDMVGVDKDDPKWDEFVSQLTVEEMATLCTSGGYTIGAIDRLGVPLSATPDGPSGMMANAWSGPIMGVSGSGVTYPTEVVLASSWNQDLAQLMGSTVGSEAQALGFSGWYAPGMNTHRTAFSGRNFEYYSEDGVLAGEIAGSVVKGATEKGVICYIKHFALNEREAENRQSLFTWSNEQAIREIYLKPFEIAVKKGGSLGVMSAFNYIGYEWCGGNSALLNQVLRNEWGFDGVVITDSNRYSYMYVDQMLYAGGDLSLDFMAAFKLPGGDDQKNRLLAAAENPDTKVGFTLELQRASKDILYAVSNTWKMQ</sequence>
<dbReference type="Pfam" id="PF14310">
    <property type="entry name" value="Fn3-like"/>
    <property type="match status" value="1"/>
</dbReference>
<comment type="similarity">
    <text evidence="1">Belongs to the glycosyl hydrolase 3 family.</text>
</comment>
<organism evidence="4 5">
    <name type="scientific">Pseudoflavonifractor capillosus ATCC 29799</name>
    <dbReference type="NCBI Taxonomy" id="411467"/>
    <lineage>
        <taxon>Bacteria</taxon>
        <taxon>Bacillati</taxon>
        <taxon>Bacillota</taxon>
        <taxon>Clostridia</taxon>
        <taxon>Eubacteriales</taxon>
        <taxon>Oscillospiraceae</taxon>
        <taxon>Pseudoflavonifractor</taxon>
    </lineage>
</organism>
<dbReference type="InterPro" id="IPR017853">
    <property type="entry name" value="GH"/>
</dbReference>
<dbReference type="SUPFAM" id="SSF52279">
    <property type="entry name" value="Beta-D-glucan exohydrolase, C-terminal domain"/>
    <property type="match status" value="1"/>
</dbReference>
<name>A6NZE9_9FIRM</name>
<dbReference type="InterPro" id="IPR002772">
    <property type="entry name" value="Glyco_hydro_3_C"/>
</dbReference>